<organism evidence="2 3">
    <name type="scientific">Kriegella aquimaris</name>
    <dbReference type="NCBI Taxonomy" id="192904"/>
    <lineage>
        <taxon>Bacteria</taxon>
        <taxon>Pseudomonadati</taxon>
        <taxon>Bacteroidota</taxon>
        <taxon>Flavobacteriia</taxon>
        <taxon>Flavobacteriales</taxon>
        <taxon>Flavobacteriaceae</taxon>
        <taxon>Kriegella</taxon>
    </lineage>
</organism>
<dbReference type="SUPFAM" id="SSF54593">
    <property type="entry name" value="Glyoxalase/Bleomycin resistance protein/Dihydroxybiphenyl dioxygenase"/>
    <property type="match status" value="1"/>
</dbReference>
<dbReference type="EMBL" id="FNGV01000003">
    <property type="protein sequence ID" value="SDL90386.1"/>
    <property type="molecule type" value="Genomic_DNA"/>
</dbReference>
<dbReference type="Pfam" id="PF00903">
    <property type="entry name" value="Glyoxalase"/>
    <property type="match status" value="1"/>
</dbReference>
<gene>
    <name evidence="2" type="ORF">SAMN04488514_103339</name>
</gene>
<reference evidence="2 3" key="1">
    <citation type="submission" date="2016-10" db="EMBL/GenBank/DDBJ databases">
        <authorList>
            <person name="de Groot N.N."/>
        </authorList>
    </citation>
    <scope>NUCLEOTIDE SEQUENCE [LARGE SCALE GENOMIC DNA]</scope>
    <source>
        <strain evidence="2 3">DSM 19886</strain>
    </source>
</reference>
<name>A0A1G9NUX3_9FLAO</name>
<dbReference type="AlphaFoldDB" id="A0A1G9NUX3"/>
<sequence length="127" mass="14956">MQRRGYLHQIHPVLPVKDVVEALDFYVNRLGFKIAFADDSKNPKYAGILRDGIEIHLQWHDAAEWEENADRPMLRIVTQNIETLFEEYAANDVFHAHTLLRETAWGTKEFAFYDPFKNGLTFYRDVK</sequence>
<feature type="domain" description="VOC" evidence="1">
    <location>
        <begin position="6"/>
        <end position="125"/>
    </location>
</feature>
<keyword evidence="3" id="KW-1185">Reference proteome</keyword>
<evidence type="ECO:0000259" key="1">
    <source>
        <dbReference type="PROSITE" id="PS51819"/>
    </source>
</evidence>
<dbReference type="InterPro" id="IPR037523">
    <property type="entry name" value="VOC_core"/>
</dbReference>
<accession>A0A1G9NUX3</accession>
<dbReference type="Proteomes" id="UP000199440">
    <property type="component" value="Unassembled WGS sequence"/>
</dbReference>
<dbReference type="InterPro" id="IPR029068">
    <property type="entry name" value="Glyas_Bleomycin-R_OHBP_Dase"/>
</dbReference>
<dbReference type="RefSeq" id="WP_089887911.1">
    <property type="nucleotide sequence ID" value="NZ_FNGV01000003.1"/>
</dbReference>
<dbReference type="STRING" id="192904.SAMN04488514_103339"/>
<dbReference type="OrthoDB" id="66829at2"/>
<evidence type="ECO:0000313" key="3">
    <source>
        <dbReference type="Proteomes" id="UP000199440"/>
    </source>
</evidence>
<protein>
    <submittedName>
        <fullName evidence="2">Glyoxalase-like domain-containing protein</fullName>
    </submittedName>
</protein>
<dbReference type="Gene3D" id="3.10.180.10">
    <property type="entry name" value="2,3-Dihydroxybiphenyl 1,2-Dioxygenase, domain 1"/>
    <property type="match status" value="1"/>
</dbReference>
<evidence type="ECO:0000313" key="2">
    <source>
        <dbReference type="EMBL" id="SDL90386.1"/>
    </source>
</evidence>
<dbReference type="PROSITE" id="PS51819">
    <property type="entry name" value="VOC"/>
    <property type="match status" value="1"/>
</dbReference>
<dbReference type="InterPro" id="IPR004360">
    <property type="entry name" value="Glyas_Fos-R_dOase_dom"/>
</dbReference>
<proteinExistence type="predicted"/>